<dbReference type="AlphaFoldDB" id="A0A166DZQ1"/>
<reference evidence="3 4" key="1">
    <citation type="submission" date="2016-04" db="EMBL/GenBank/DDBJ databases">
        <title>Genome sequence of Methanobrevibacter cuticularis DSM 11139.</title>
        <authorList>
            <person name="Poehlein A."/>
            <person name="Seedorf H."/>
            <person name="Daniel R."/>
        </authorList>
    </citation>
    <scope>NUCLEOTIDE SEQUENCE [LARGE SCALE GENOMIC DNA]</scope>
    <source>
        <strain evidence="3 4">DSM 11139</strain>
    </source>
</reference>
<comment type="caution">
    <text evidence="3">The sequence shown here is derived from an EMBL/GenBank/DDBJ whole genome shotgun (WGS) entry which is preliminary data.</text>
</comment>
<keyword evidence="3" id="KW-0808">Transferase</keyword>
<feature type="transmembrane region" description="Helical" evidence="1">
    <location>
        <begin position="258"/>
        <end position="278"/>
    </location>
</feature>
<evidence type="ECO:0000313" key="3">
    <source>
        <dbReference type="EMBL" id="KZX16123.1"/>
    </source>
</evidence>
<dbReference type="EMBL" id="LWMW01000098">
    <property type="protein sequence ID" value="KZX16123.1"/>
    <property type="molecule type" value="Genomic_DNA"/>
</dbReference>
<keyword evidence="1" id="KW-0812">Transmembrane</keyword>
<dbReference type="Pfam" id="PF01757">
    <property type="entry name" value="Acyl_transf_3"/>
    <property type="match status" value="1"/>
</dbReference>
<evidence type="ECO:0000313" key="4">
    <source>
        <dbReference type="Proteomes" id="UP000077275"/>
    </source>
</evidence>
<dbReference type="PATRIC" id="fig|47311.3.peg.1092"/>
<sequence length="303" mass="35174">MPIFFFVAGYFSKTDDNSDIKAFKSLIIPFFVFSVLWYIFDYFFRGNVPPMPFIFPVSGLWFLVSLFSIKLFLPILIKIKHIFWISLIMALLIAIPDVPNNLLSLGRTFGFTPVFLLGHYYKNSEEYLDSLRVTIKKIIISFRDFIKNNKVLLFFILIASLIIIDIIGNYILPGRFTFRLSYIELHQGFKYGMLKRLFAISSGIIITLLLTLFMTDKKSFLTKIGRNSLAIYILHFYLIAFSNFFINKTSVGHLISNNFFLAGTYIILSTTIILIILSPDIFNDSIRKLTSYVWNIFFKTTSK</sequence>
<dbReference type="Proteomes" id="UP000077275">
    <property type="component" value="Unassembled WGS sequence"/>
</dbReference>
<feature type="transmembrane region" description="Helical" evidence="1">
    <location>
        <begin position="197"/>
        <end position="215"/>
    </location>
</feature>
<feature type="transmembrane region" description="Helical" evidence="1">
    <location>
        <begin position="79"/>
        <end position="96"/>
    </location>
</feature>
<gene>
    <name evidence="3" type="ORF">MBCUT_09890</name>
</gene>
<accession>A0A166DZQ1</accession>
<organism evidence="3 4">
    <name type="scientific">Methanobrevibacter cuticularis</name>
    <dbReference type="NCBI Taxonomy" id="47311"/>
    <lineage>
        <taxon>Archaea</taxon>
        <taxon>Methanobacteriati</taxon>
        <taxon>Methanobacteriota</taxon>
        <taxon>Methanomada group</taxon>
        <taxon>Methanobacteria</taxon>
        <taxon>Methanobacteriales</taxon>
        <taxon>Methanobacteriaceae</taxon>
        <taxon>Methanobrevibacter</taxon>
    </lineage>
</organism>
<keyword evidence="4" id="KW-1185">Reference proteome</keyword>
<keyword evidence="3" id="KW-0012">Acyltransferase</keyword>
<feature type="transmembrane region" description="Helical" evidence="1">
    <location>
        <begin position="52"/>
        <end position="72"/>
    </location>
</feature>
<dbReference type="PANTHER" id="PTHR37312:SF1">
    <property type="entry name" value="MEMBRANE-BOUND ACYLTRANSFERASE YKRP-RELATED"/>
    <property type="match status" value="1"/>
</dbReference>
<dbReference type="GO" id="GO:0016747">
    <property type="term" value="F:acyltransferase activity, transferring groups other than amino-acyl groups"/>
    <property type="evidence" value="ECO:0007669"/>
    <property type="project" value="InterPro"/>
</dbReference>
<dbReference type="PANTHER" id="PTHR37312">
    <property type="entry name" value="MEMBRANE-BOUND ACYLTRANSFERASE YKRP-RELATED"/>
    <property type="match status" value="1"/>
</dbReference>
<evidence type="ECO:0000256" key="1">
    <source>
        <dbReference type="SAM" id="Phobius"/>
    </source>
</evidence>
<dbReference type="InterPro" id="IPR002656">
    <property type="entry name" value="Acyl_transf_3_dom"/>
</dbReference>
<feature type="domain" description="Acyltransferase 3" evidence="2">
    <location>
        <begin position="1"/>
        <end position="276"/>
    </location>
</feature>
<feature type="transmembrane region" description="Helical" evidence="1">
    <location>
        <begin position="151"/>
        <end position="172"/>
    </location>
</feature>
<evidence type="ECO:0000259" key="2">
    <source>
        <dbReference type="Pfam" id="PF01757"/>
    </source>
</evidence>
<feature type="transmembrane region" description="Helical" evidence="1">
    <location>
        <begin position="227"/>
        <end position="246"/>
    </location>
</feature>
<protein>
    <submittedName>
        <fullName evidence="3">Acyltransferase family protein</fullName>
    </submittedName>
</protein>
<feature type="transmembrane region" description="Helical" evidence="1">
    <location>
        <begin position="22"/>
        <end position="40"/>
    </location>
</feature>
<proteinExistence type="predicted"/>
<keyword evidence="1" id="KW-1133">Transmembrane helix</keyword>
<keyword evidence="1" id="KW-0472">Membrane</keyword>
<dbReference type="InterPro" id="IPR052734">
    <property type="entry name" value="Nod_factor_acetyltransferase"/>
</dbReference>
<name>A0A166DZQ1_9EURY</name>